<reference evidence="1" key="1">
    <citation type="submission" date="2020-11" db="EMBL/GenBank/DDBJ databases">
        <authorList>
            <person name="Tran Van P."/>
        </authorList>
    </citation>
    <scope>NUCLEOTIDE SEQUENCE</scope>
</reference>
<organism evidence="1">
    <name type="scientific">Timema bartmani</name>
    <dbReference type="NCBI Taxonomy" id="61472"/>
    <lineage>
        <taxon>Eukaryota</taxon>
        <taxon>Metazoa</taxon>
        <taxon>Ecdysozoa</taxon>
        <taxon>Arthropoda</taxon>
        <taxon>Hexapoda</taxon>
        <taxon>Insecta</taxon>
        <taxon>Pterygota</taxon>
        <taxon>Neoptera</taxon>
        <taxon>Polyneoptera</taxon>
        <taxon>Phasmatodea</taxon>
        <taxon>Timematodea</taxon>
        <taxon>Timematoidea</taxon>
        <taxon>Timematidae</taxon>
        <taxon>Timema</taxon>
    </lineage>
</organism>
<evidence type="ECO:0000313" key="1">
    <source>
        <dbReference type="EMBL" id="CAD7449102.1"/>
    </source>
</evidence>
<dbReference type="AlphaFoldDB" id="A0A7R9I6D6"/>
<protein>
    <submittedName>
        <fullName evidence="1">Uncharacterized protein</fullName>
    </submittedName>
</protein>
<proteinExistence type="predicted"/>
<accession>A0A7R9I6D6</accession>
<sequence>MCNLESLQLFLSSDREKVSPIPRPLVLADQVSEPPEALHESLDRFDDQVKCPDPLQIYRAPVTLKDFLKKRQGQIQHRESCA</sequence>
<name>A0A7R9I6D6_9NEOP</name>
<gene>
    <name evidence="1" type="ORF">TBIB3V08_LOCUS11381</name>
</gene>
<dbReference type="EMBL" id="OD571111">
    <property type="protein sequence ID" value="CAD7449102.1"/>
    <property type="molecule type" value="Genomic_DNA"/>
</dbReference>